<evidence type="ECO:0000313" key="3">
    <source>
        <dbReference type="Proteomes" id="UP001642484"/>
    </source>
</evidence>
<dbReference type="Proteomes" id="UP001642484">
    <property type="component" value="Unassembled WGS sequence"/>
</dbReference>
<evidence type="ECO:0000256" key="1">
    <source>
        <dbReference type="SAM" id="Phobius"/>
    </source>
</evidence>
<feature type="transmembrane region" description="Helical" evidence="1">
    <location>
        <begin position="12"/>
        <end position="44"/>
    </location>
</feature>
<dbReference type="EMBL" id="CAXAMN010004116">
    <property type="protein sequence ID" value="CAK9007875.1"/>
    <property type="molecule type" value="Genomic_DNA"/>
</dbReference>
<keyword evidence="3" id="KW-1185">Reference proteome</keyword>
<keyword evidence="1" id="KW-0812">Transmembrane</keyword>
<gene>
    <name evidence="2" type="ORF">CCMP2556_LOCUS9021</name>
</gene>
<sequence length="102" mass="10873">MPGLAWAEVALALLALVIVALQFVALQFVALLIAALLIAALLIVETEIGIAGSVLEEPEEPVQLGQPESLEAAQRSPLQAQEAVSVARPKPLFVLLIFRFHP</sequence>
<evidence type="ECO:0000313" key="2">
    <source>
        <dbReference type="EMBL" id="CAK9007875.1"/>
    </source>
</evidence>
<proteinExistence type="predicted"/>
<keyword evidence="1" id="KW-0472">Membrane</keyword>
<accession>A0ABP0J0J2</accession>
<keyword evidence="1" id="KW-1133">Transmembrane helix</keyword>
<organism evidence="2 3">
    <name type="scientific">Durusdinium trenchii</name>
    <dbReference type="NCBI Taxonomy" id="1381693"/>
    <lineage>
        <taxon>Eukaryota</taxon>
        <taxon>Sar</taxon>
        <taxon>Alveolata</taxon>
        <taxon>Dinophyceae</taxon>
        <taxon>Suessiales</taxon>
        <taxon>Symbiodiniaceae</taxon>
        <taxon>Durusdinium</taxon>
    </lineage>
</organism>
<reference evidence="2 3" key="1">
    <citation type="submission" date="2024-02" db="EMBL/GenBank/DDBJ databases">
        <authorList>
            <person name="Chen Y."/>
            <person name="Shah S."/>
            <person name="Dougan E. K."/>
            <person name="Thang M."/>
            <person name="Chan C."/>
        </authorList>
    </citation>
    <scope>NUCLEOTIDE SEQUENCE [LARGE SCALE GENOMIC DNA]</scope>
</reference>
<protein>
    <submittedName>
        <fullName evidence="2">Uncharacterized protein</fullName>
    </submittedName>
</protein>
<name>A0ABP0J0J2_9DINO</name>
<comment type="caution">
    <text evidence="2">The sequence shown here is derived from an EMBL/GenBank/DDBJ whole genome shotgun (WGS) entry which is preliminary data.</text>
</comment>